<gene>
    <name evidence="4" type="ORF">K0M31_016495</name>
</gene>
<accession>A0AA40KTR1</accession>
<dbReference type="InterPro" id="IPR002885">
    <property type="entry name" value="PPR_rpt"/>
</dbReference>
<dbReference type="PANTHER" id="PTHR47936">
    <property type="entry name" value="PPR_LONG DOMAIN-CONTAINING PROTEIN"/>
    <property type="match status" value="1"/>
</dbReference>
<evidence type="ECO:0000256" key="2">
    <source>
        <dbReference type="PROSITE-ProRule" id="PRU00708"/>
    </source>
</evidence>
<dbReference type="GO" id="GO:0031930">
    <property type="term" value="P:mitochondria-nucleus signaling pathway"/>
    <property type="evidence" value="ECO:0007669"/>
    <property type="project" value="TreeGrafter"/>
</dbReference>
<dbReference type="PROSITE" id="PS51375">
    <property type="entry name" value="PPR"/>
    <property type="match status" value="1"/>
</dbReference>
<proteinExistence type="predicted"/>
<protein>
    <recommendedName>
        <fullName evidence="3">Pentatricopeptide repeat-containing protein-mitochondrial domain-containing protein</fullName>
    </recommendedName>
</protein>
<dbReference type="InterPro" id="IPR011990">
    <property type="entry name" value="TPR-like_helical_dom_sf"/>
</dbReference>
<dbReference type="PANTHER" id="PTHR47936:SF1">
    <property type="entry name" value="PENTATRICOPEPTIDE REPEAT-CONTAINING PROTEIN GUN1, CHLOROPLASTIC"/>
    <property type="match status" value="1"/>
</dbReference>
<evidence type="ECO:0000313" key="4">
    <source>
        <dbReference type="EMBL" id="KAK1132387.1"/>
    </source>
</evidence>
<keyword evidence="5" id="KW-1185">Reference proteome</keyword>
<organism evidence="4 5">
    <name type="scientific">Melipona bicolor</name>
    <dbReference type="NCBI Taxonomy" id="60889"/>
    <lineage>
        <taxon>Eukaryota</taxon>
        <taxon>Metazoa</taxon>
        <taxon>Ecdysozoa</taxon>
        <taxon>Arthropoda</taxon>
        <taxon>Hexapoda</taxon>
        <taxon>Insecta</taxon>
        <taxon>Pterygota</taxon>
        <taxon>Neoptera</taxon>
        <taxon>Endopterygota</taxon>
        <taxon>Hymenoptera</taxon>
        <taxon>Apocrita</taxon>
        <taxon>Aculeata</taxon>
        <taxon>Apoidea</taxon>
        <taxon>Anthophila</taxon>
        <taxon>Apidae</taxon>
        <taxon>Melipona</taxon>
    </lineage>
</organism>
<dbReference type="EMBL" id="JAHYIQ010000005">
    <property type="protein sequence ID" value="KAK1132387.1"/>
    <property type="molecule type" value="Genomic_DNA"/>
</dbReference>
<evidence type="ECO:0000313" key="5">
    <source>
        <dbReference type="Proteomes" id="UP001177670"/>
    </source>
</evidence>
<comment type="caution">
    <text evidence="4">The sequence shown here is derived from an EMBL/GenBank/DDBJ whole genome shotgun (WGS) entry which is preliminary data.</text>
</comment>
<name>A0AA40KTR1_9HYME</name>
<evidence type="ECO:0000259" key="3">
    <source>
        <dbReference type="Pfam" id="PF23276"/>
    </source>
</evidence>
<feature type="domain" description="Pentatricopeptide repeat-containing protein-mitochondrial" evidence="3">
    <location>
        <begin position="144"/>
        <end position="230"/>
    </location>
</feature>
<dbReference type="Gene3D" id="1.25.40.10">
    <property type="entry name" value="Tetratricopeptide repeat domain"/>
    <property type="match status" value="2"/>
</dbReference>
<dbReference type="AlphaFoldDB" id="A0AA40KTR1"/>
<dbReference type="Pfam" id="PF13812">
    <property type="entry name" value="PPR_3"/>
    <property type="match status" value="1"/>
</dbReference>
<keyword evidence="1" id="KW-0677">Repeat</keyword>
<evidence type="ECO:0000256" key="1">
    <source>
        <dbReference type="ARBA" id="ARBA00022737"/>
    </source>
</evidence>
<dbReference type="Pfam" id="PF23276">
    <property type="entry name" value="TPR_24"/>
    <property type="match status" value="1"/>
</dbReference>
<reference evidence="4" key="1">
    <citation type="submission" date="2021-10" db="EMBL/GenBank/DDBJ databases">
        <title>Melipona bicolor Genome sequencing and assembly.</title>
        <authorList>
            <person name="Araujo N.S."/>
            <person name="Arias M.C."/>
        </authorList>
    </citation>
    <scope>NUCLEOTIDE SEQUENCE</scope>
    <source>
        <strain evidence="4">USP_2M_L1-L4_2017</strain>
        <tissue evidence="4">Whole body</tissue>
    </source>
</reference>
<dbReference type="InterPro" id="IPR057027">
    <property type="entry name" value="TPR_mt"/>
</dbReference>
<feature type="repeat" description="PPR" evidence="2">
    <location>
        <begin position="166"/>
        <end position="200"/>
    </location>
</feature>
<sequence length="623" mass="73291">MFFFKSNCFSKLKNVTGYVNNHCYIKQTKLLYALEISNYVNYTNNRTYLCIKLCCITEQFNKTNIVIAQSKHDLSLLSICNKRFCTKILPKKSNVFGDLSYDDYERIEMDEVEKREEKFMENVLPKRQRFTHIQYVKLIKSHLRNKNLQLALNVLTVMKENRDKPDLYIYRLLISAFAQQGDVKQCFKLFKKLRERGFIPTPTVYSSLMHACAESKDTETALKYLTFLREHFYVKKINLTDINYAALIRAYNQHKQTLLAFEIADEAKDKGIYTQDIIAALFNGVINDTENGLKHCLVLWHKMKVSEIKPTIFHYNLFLRAIRDTKFGDLKVNDILVPELIHTKIQFIETGRPDLLDSPPVLTTSLILLLKKHNYFISNESSKQRRELDTIDKNSLLSLKLNNILQENRLLLFGGVDKLLKRMKDDDVQPDVKTITLLLDLIPSTIEAEEVFFKYIVKNKLQIDISFFNMLIKRRCLRKRYKDATEVIDKMQTYHMIPNIVTFGVLAIGCRMEKDGRELLAQLDTIHCAPNYVILGTLLFNACSTRNFSYALFLMQYILKNQIRPSQDMLNNLEKFDRTMLEIVRNKNKYKHKAINKIMKDYNDFKIKYEDWKTKVQNDILKI</sequence>
<dbReference type="Proteomes" id="UP001177670">
    <property type="component" value="Unassembled WGS sequence"/>
</dbReference>
<dbReference type="NCBIfam" id="TIGR00756">
    <property type="entry name" value="PPR"/>
    <property type="match status" value="1"/>
</dbReference>